<organism evidence="1 2">
    <name type="scientific">candidate division Kazan bacterium</name>
    <dbReference type="NCBI Taxonomy" id="2202143"/>
    <lineage>
        <taxon>Bacteria</taxon>
        <taxon>Bacteria division Kazan-3B-28</taxon>
    </lineage>
</organism>
<dbReference type="Proteomes" id="UP000281261">
    <property type="component" value="Unassembled WGS sequence"/>
</dbReference>
<evidence type="ECO:0000313" key="2">
    <source>
        <dbReference type="Proteomes" id="UP000281261"/>
    </source>
</evidence>
<proteinExistence type="predicted"/>
<name>A0A420ZCD9_UNCK3</name>
<reference evidence="1 2" key="1">
    <citation type="submission" date="2018-06" db="EMBL/GenBank/DDBJ databases">
        <title>Extensive metabolic versatility and redundancy in microbially diverse, dynamic hydrothermal sediments.</title>
        <authorList>
            <person name="Dombrowski N."/>
            <person name="Teske A."/>
            <person name="Baker B.J."/>
        </authorList>
    </citation>
    <scope>NUCLEOTIDE SEQUENCE [LARGE SCALE GENOMIC DNA]</scope>
    <source>
        <strain evidence="1">B79_G16</strain>
    </source>
</reference>
<evidence type="ECO:0000313" key="1">
    <source>
        <dbReference type="EMBL" id="RLC36860.1"/>
    </source>
</evidence>
<accession>A0A420ZCD9</accession>
<protein>
    <submittedName>
        <fullName evidence="1">Uncharacterized protein</fullName>
    </submittedName>
</protein>
<comment type="caution">
    <text evidence="1">The sequence shown here is derived from an EMBL/GenBank/DDBJ whole genome shotgun (WGS) entry which is preliminary data.</text>
</comment>
<gene>
    <name evidence="1" type="ORF">DRH29_03630</name>
</gene>
<dbReference type="EMBL" id="QMNG01000024">
    <property type="protein sequence ID" value="RLC36860.1"/>
    <property type="molecule type" value="Genomic_DNA"/>
</dbReference>
<dbReference type="AlphaFoldDB" id="A0A420ZCD9"/>
<sequence length="193" mass="21707">MDQKLEELLKNTIENGAEIEQFLYTSNGRGSSKYNLFSGDYDKLEEVPLMMYKITTAEDKKPVLATDGLLTCVGVVGYDPNRKVAFLSHSDDFTCAFGYRTHQGLVKENSHIRSIYRDLQEMGGEFNLDVKLITGSFPDNEIISVTERSLKNPPSRITLNSLERIDLKEIGSIAIDARTGELFTYDSQLNPNP</sequence>